<feature type="region of interest" description="Disordered" evidence="1">
    <location>
        <begin position="40"/>
        <end position="108"/>
    </location>
</feature>
<sequence>MILVGYHPSGAYRLYDPIREKVELGRDVKVCELEKWDRKGKCESTNNPLLSSEEEYNVKNNTVNTEANTSSSDGASTSSNVNADSVNTNVGVTKRNRVPSTRHQNGSL</sequence>
<dbReference type="Proteomes" id="UP000265520">
    <property type="component" value="Unassembled WGS sequence"/>
</dbReference>
<evidence type="ECO:0000313" key="4">
    <source>
        <dbReference type="Proteomes" id="UP000265520"/>
    </source>
</evidence>
<accession>A0A392M5P6</accession>
<protein>
    <recommendedName>
        <fullName evidence="2">Retroviral polymerase SH3-like domain-containing protein</fullName>
    </recommendedName>
</protein>
<keyword evidence="4" id="KW-1185">Reference proteome</keyword>
<comment type="caution">
    <text evidence="3">The sequence shown here is derived from an EMBL/GenBank/DDBJ whole genome shotgun (WGS) entry which is preliminary data.</text>
</comment>
<organism evidence="3 4">
    <name type="scientific">Trifolium medium</name>
    <dbReference type="NCBI Taxonomy" id="97028"/>
    <lineage>
        <taxon>Eukaryota</taxon>
        <taxon>Viridiplantae</taxon>
        <taxon>Streptophyta</taxon>
        <taxon>Embryophyta</taxon>
        <taxon>Tracheophyta</taxon>
        <taxon>Spermatophyta</taxon>
        <taxon>Magnoliopsida</taxon>
        <taxon>eudicotyledons</taxon>
        <taxon>Gunneridae</taxon>
        <taxon>Pentapetalae</taxon>
        <taxon>rosids</taxon>
        <taxon>fabids</taxon>
        <taxon>Fabales</taxon>
        <taxon>Fabaceae</taxon>
        <taxon>Papilionoideae</taxon>
        <taxon>50 kb inversion clade</taxon>
        <taxon>NPAAA clade</taxon>
        <taxon>Hologalegina</taxon>
        <taxon>IRL clade</taxon>
        <taxon>Trifolieae</taxon>
        <taxon>Trifolium</taxon>
    </lineage>
</organism>
<dbReference type="Pfam" id="PF25597">
    <property type="entry name" value="SH3_retrovirus"/>
    <property type="match status" value="1"/>
</dbReference>
<proteinExistence type="predicted"/>
<evidence type="ECO:0000259" key="2">
    <source>
        <dbReference type="Pfam" id="PF25597"/>
    </source>
</evidence>
<dbReference type="InterPro" id="IPR057670">
    <property type="entry name" value="SH3_retrovirus"/>
</dbReference>
<feature type="compositionally biased region" description="Polar residues" evidence="1">
    <location>
        <begin position="98"/>
        <end position="108"/>
    </location>
</feature>
<feature type="domain" description="Retroviral polymerase SH3-like" evidence="2">
    <location>
        <begin position="1"/>
        <end position="40"/>
    </location>
</feature>
<feature type="compositionally biased region" description="Low complexity" evidence="1">
    <location>
        <begin position="67"/>
        <end position="80"/>
    </location>
</feature>
<evidence type="ECO:0000256" key="1">
    <source>
        <dbReference type="SAM" id="MobiDB-lite"/>
    </source>
</evidence>
<name>A0A392M5P6_9FABA</name>
<reference evidence="3 4" key="1">
    <citation type="journal article" date="2018" name="Front. Plant Sci.">
        <title>Red Clover (Trifolium pratense) and Zigzag Clover (T. medium) - A Picture of Genomic Similarities and Differences.</title>
        <authorList>
            <person name="Dluhosova J."/>
            <person name="Istvanek J."/>
            <person name="Nedelnik J."/>
            <person name="Repkova J."/>
        </authorList>
    </citation>
    <scope>NUCLEOTIDE SEQUENCE [LARGE SCALE GENOMIC DNA]</scope>
    <source>
        <strain evidence="4">cv. 10/8</strain>
        <tissue evidence="3">Leaf</tissue>
    </source>
</reference>
<feature type="compositionally biased region" description="Polar residues" evidence="1">
    <location>
        <begin position="81"/>
        <end position="91"/>
    </location>
</feature>
<dbReference type="EMBL" id="LXQA010003656">
    <property type="protein sequence ID" value="MCH82413.1"/>
    <property type="molecule type" value="Genomic_DNA"/>
</dbReference>
<evidence type="ECO:0000313" key="3">
    <source>
        <dbReference type="EMBL" id="MCH82413.1"/>
    </source>
</evidence>
<dbReference type="AlphaFoldDB" id="A0A392M5P6"/>
<gene>
    <name evidence="3" type="ORF">A2U01_0003219</name>
</gene>